<sequence length="156" mass="17238">MIHCVAHLRSRTIRWWVADQIATKPLLHNNLLPSSGLLRSNNSLRSNLATAARKAAVGHQGTSKDSIWAHLSEENLVKASHTSKGLHNHSNNSKRDIISGNTPSSPSNPSNDASGNLEVISLDEEAIPEKKMCKVPAPRTQTLITHQEEEEFPTRW</sequence>
<evidence type="ECO:0000313" key="2">
    <source>
        <dbReference type="Proteomes" id="UP001165960"/>
    </source>
</evidence>
<name>A0ACC2T543_9FUNG</name>
<dbReference type="EMBL" id="QTSX02003610">
    <property type="protein sequence ID" value="KAJ9069754.1"/>
    <property type="molecule type" value="Genomic_DNA"/>
</dbReference>
<protein>
    <submittedName>
        <fullName evidence="1">Uncharacterized protein</fullName>
    </submittedName>
</protein>
<proteinExistence type="predicted"/>
<organism evidence="1 2">
    <name type="scientific">Entomophthora muscae</name>
    <dbReference type="NCBI Taxonomy" id="34485"/>
    <lineage>
        <taxon>Eukaryota</taxon>
        <taxon>Fungi</taxon>
        <taxon>Fungi incertae sedis</taxon>
        <taxon>Zoopagomycota</taxon>
        <taxon>Entomophthoromycotina</taxon>
        <taxon>Entomophthoromycetes</taxon>
        <taxon>Entomophthorales</taxon>
        <taxon>Entomophthoraceae</taxon>
        <taxon>Entomophthora</taxon>
    </lineage>
</organism>
<comment type="caution">
    <text evidence="1">The sequence shown here is derived from an EMBL/GenBank/DDBJ whole genome shotgun (WGS) entry which is preliminary data.</text>
</comment>
<keyword evidence="2" id="KW-1185">Reference proteome</keyword>
<accession>A0ACC2T543</accession>
<dbReference type="Proteomes" id="UP001165960">
    <property type="component" value="Unassembled WGS sequence"/>
</dbReference>
<gene>
    <name evidence="1" type="ORF">DSO57_1015252</name>
</gene>
<evidence type="ECO:0000313" key="1">
    <source>
        <dbReference type="EMBL" id="KAJ9069754.1"/>
    </source>
</evidence>
<reference evidence="1" key="1">
    <citation type="submission" date="2022-04" db="EMBL/GenBank/DDBJ databases">
        <title>Genome of the entomopathogenic fungus Entomophthora muscae.</title>
        <authorList>
            <person name="Elya C."/>
            <person name="Lovett B.R."/>
            <person name="Lee E."/>
            <person name="Macias A.M."/>
            <person name="Hajek A.E."/>
            <person name="De Bivort B.L."/>
            <person name="Kasson M.T."/>
            <person name="De Fine Licht H.H."/>
            <person name="Stajich J.E."/>
        </authorList>
    </citation>
    <scope>NUCLEOTIDE SEQUENCE</scope>
    <source>
        <strain evidence="1">Berkeley</strain>
    </source>
</reference>